<evidence type="ECO:0000313" key="2">
    <source>
        <dbReference type="EMBL" id="RDX66110.1"/>
    </source>
</evidence>
<keyword evidence="3" id="KW-1185">Reference proteome</keyword>
<reference evidence="2" key="1">
    <citation type="submission" date="2018-05" db="EMBL/GenBank/DDBJ databases">
        <title>Draft genome of Mucuna pruriens seed.</title>
        <authorList>
            <person name="Nnadi N.E."/>
            <person name="Vos R."/>
            <person name="Hasami M.H."/>
            <person name="Devisetty U.K."/>
            <person name="Aguiy J.C."/>
        </authorList>
    </citation>
    <scope>NUCLEOTIDE SEQUENCE [LARGE SCALE GENOMIC DNA]</scope>
    <source>
        <strain evidence="2">JCA_2017</strain>
    </source>
</reference>
<accession>A0A371EJ77</accession>
<feature type="compositionally biased region" description="Low complexity" evidence="1">
    <location>
        <begin position="21"/>
        <end position="33"/>
    </location>
</feature>
<name>A0A371EJ77_MUCPR</name>
<feature type="region of interest" description="Disordered" evidence="1">
    <location>
        <begin position="1"/>
        <end position="35"/>
    </location>
</feature>
<protein>
    <submittedName>
        <fullName evidence="2">Uncharacterized protein</fullName>
    </submittedName>
</protein>
<dbReference type="EMBL" id="QJKJ01013587">
    <property type="protein sequence ID" value="RDX66110.1"/>
    <property type="molecule type" value="Genomic_DNA"/>
</dbReference>
<sequence>MRPKQEQQNDTTKKCPLGSSKTKTLNTKTNKLTPNWEGPFRIMEEVGKGAYRLEHLDERYYTTHKCHERGGKKTLGHKLNSLSEVVKRPPKEQVEVPKRGGQKNPPKTIEVLERDGSPFDFSPAVAFPFVTQYQTRRDQPLPFEELEKAEEVVPCSKGLDATSSSSKGTLDGLSKVTLSMIKTMRGSEQGPTTAMPPLKRGSLENFNPKTKPNKKKEEEDGESRKLPLFIIVDNARSGEWKPQRKRTHQEQVAEKEGRKDAPRA</sequence>
<feature type="region of interest" description="Disordered" evidence="1">
    <location>
        <begin position="87"/>
        <end position="115"/>
    </location>
</feature>
<comment type="caution">
    <text evidence="2">The sequence shown here is derived from an EMBL/GenBank/DDBJ whole genome shotgun (WGS) entry which is preliminary data.</text>
</comment>
<evidence type="ECO:0000313" key="3">
    <source>
        <dbReference type="Proteomes" id="UP000257109"/>
    </source>
</evidence>
<dbReference type="Proteomes" id="UP000257109">
    <property type="component" value="Unassembled WGS sequence"/>
</dbReference>
<feature type="non-terminal residue" evidence="2">
    <location>
        <position position="1"/>
    </location>
</feature>
<feature type="compositionally biased region" description="Basic and acidic residues" evidence="1">
    <location>
        <begin position="1"/>
        <end position="13"/>
    </location>
</feature>
<feature type="region of interest" description="Disordered" evidence="1">
    <location>
        <begin position="183"/>
        <end position="264"/>
    </location>
</feature>
<feature type="compositionally biased region" description="Basic and acidic residues" evidence="1">
    <location>
        <begin position="87"/>
        <end position="98"/>
    </location>
</feature>
<dbReference type="AlphaFoldDB" id="A0A371EJ77"/>
<gene>
    <name evidence="2" type="ORF">CR513_55157</name>
</gene>
<feature type="compositionally biased region" description="Basic and acidic residues" evidence="1">
    <location>
        <begin position="236"/>
        <end position="264"/>
    </location>
</feature>
<organism evidence="2 3">
    <name type="scientific">Mucuna pruriens</name>
    <name type="common">Velvet bean</name>
    <name type="synonym">Dolichos pruriens</name>
    <dbReference type="NCBI Taxonomy" id="157652"/>
    <lineage>
        <taxon>Eukaryota</taxon>
        <taxon>Viridiplantae</taxon>
        <taxon>Streptophyta</taxon>
        <taxon>Embryophyta</taxon>
        <taxon>Tracheophyta</taxon>
        <taxon>Spermatophyta</taxon>
        <taxon>Magnoliopsida</taxon>
        <taxon>eudicotyledons</taxon>
        <taxon>Gunneridae</taxon>
        <taxon>Pentapetalae</taxon>
        <taxon>rosids</taxon>
        <taxon>fabids</taxon>
        <taxon>Fabales</taxon>
        <taxon>Fabaceae</taxon>
        <taxon>Papilionoideae</taxon>
        <taxon>50 kb inversion clade</taxon>
        <taxon>NPAAA clade</taxon>
        <taxon>indigoferoid/millettioid clade</taxon>
        <taxon>Phaseoleae</taxon>
        <taxon>Mucuna</taxon>
    </lineage>
</organism>
<proteinExistence type="predicted"/>
<evidence type="ECO:0000256" key="1">
    <source>
        <dbReference type="SAM" id="MobiDB-lite"/>
    </source>
</evidence>
<feature type="compositionally biased region" description="Basic and acidic residues" evidence="1">
    <location>
        <begin position="215"/>
        <end position="225"/>
    </location>
</feature>